<evidence type="ECO:0000313" key="1">
    <source>
        <dbReference type="EMBL" id="TPG28208.1"/>
    </source>
</evidence>
<name>A0A502DS49_9MYCO</name>
<protein>
    <submittedName>
        <fullName evidence="1">Uncharacterized protein</fullName>
    </submittedName>
</protein>
<dbReference type="EMBL" id="RCZG01000019">
    <property type="protein sequence ID" value="TPG28208.1"/>
    <property type="molecule type" value="Genomic_DNA"/>
</dbReference>
<accession>A0A502DS49</accession>
<reference evidence="1 2" key="1">
    <citation type="journal article" date="2019" name="Environ. Microbiol.">
        <title>Species interactions and distinct microbial communities in high Arctic permafrost affected cryosols are associated with the CH4 and CO2 gas fluxes.</title>
        <authorList>
            <person name="Altshuler I."/>
            <person name="Hamel J."/>
            <person name="Turney S."/>
            <person name="Magnuson E."/>
            <person name="Levesque R."/>
            <person name="Greer C."/>
            <person name="Whyte L.G."/>
        </authorList>
    </citation>
    <scope>NUCLEOTIDE SEQUENCE [LARGE SCALE GENOMIC DNA]</scope>
    <source>
        <strain evidence="1 2">S5.20</strain>
    </source>
</reference>
<evidence type="ECO:0000313" key="2">
    <source>
        <dbReference type="Proteomes" id="UP000320095"/>
    </source>
</evidence>
<dbReference type="AlphaFoldDB" id="A0A502DS49"/>
<comment type="caution">
    <text evidence="1">The sequence shown here is derived from an EMBL/GenBank/DDBJ whole genome shotgun (WGS) entry which is preliminary data.</text>
</comment>
<gene>
    <name evidence="1" type="ORF">EAH80_28255</name>
</gene>
<proteinExistence type="predicted"/>
<organism evidence="1 2">
    <name type="scientific">Mycolicibacterium hodleri</name>
    <dbReference type="NCBI Taxonomy" id="49897"/>
    <lineage>
        <taxon>Bacteria</taxon>
        <taxon>Bacillati</taxon>
        <taxon>Actinomycetota</taxon>
        <taxon>Actinomycetes</taxon>
        <taxon>Mycobacteriales</taxon>
        <taxon>Mycobacteriaceae</taxon>
        <taxon>Mycolicibacterium</taxon>
    </lineage>
</organism>
<sequence>MRRVYSADSIVDVGGVRGTAGPSARLAGWRPTAVLDTRASAVTAVAGTGDTVTGVGVFGVAVNSADFLDDFSLSFVTEEGDECASPDGSLSGVERGGAPLNPLDAASVLVVGVAAGDPAAVDFLAPAVTPAALDVAPELVELATPDLVWPAAPVEVSAWATAEPLANAAPTPRVRALALSHL</sequence>
<keyword evidence="2" id="KW-1185">Reference proteome</keyword>
<dbReference type="Proteomes" id="UP000320095">
    <property type="component" value="Unassembled WGS sequence"/>
</dbReference>